<protein>
    <submittedName>
        <fullName evidence="1">Uncharacterized protein</fullName>
    </submittedName>
</protein>
<dbReference type="AlphaFoldDB" id="A0A319CCM6"/>
<dbReference type="Proteomes" id="UP000248340">
    <property type="component" value="Unassembled WGS sequence"/>
</dbReference>
<dbReference type="EMBL" id="KZ821690">
    <property type="protein sequence ID" value="PYH83375.1"/>
    <property type="molecule type" value="Genomic_DNA"/>
</dbReference>
<reference evidence="1 2" key="1">
    <citation type="submission" date="2016-12" db="EMBL/GenBank/DDBJ databases">
        <title>The genomes of Aspergillus section Nigri reveals drivers in fungal speciation.</title>
        <authorList>
            <consortium name="DOE Joint Genome Institute"/>
            <person name="Vesth T.C."/>
            <person name="Nybo J."/>
            <person name="Theobald S."/>
            <person name="Brandl J."/>
            <person name="Frisvad J.C."/>
            <person name="Nielsen K.F."/>
            <person name="Lyhne E.K."/>
            <person name="Kogle M.E."/>
            <person name="Kuo A."/>
            <person name="Riley R."/>
            <person name="Clum A."/>
            <person name="Nolan M."/>
            <person name="Lipzen A."/>
            <person name="Salamov A."/>
            <person name="Henrissat B."/>
            <person name="Wiebenga A."/>
            <person name="De Vries R.P."/>
            <person name="Grigoriev I.V."/>
            <person name="Mortensen U.H."/>
            <person name="Andersen M.R."/>
            <person name="Baker S.E."/>
        </authorList>
    </citation>
    <scope>NUCLEOTIDE SEQUENCE [LARGE SCALE GENOMIC DNA]</scope>
    <source>
        <strain evidence="1 2">CBS 121591</strain>
    </source>
</reference>
<organism evidence="1 2">
    <name type="scientific">Aspergillus uvarum CBS 121591</name>
    <dbReference type="NCBI Taxonomy" id="1448315"/>
    <lineage>
        <taxon>Eukaryota</taxon>
        <taxon>Fungi</taxon>
        <taxon>Dikarya</taxon>
        <taxon>Ascomycota</taxon>
        <taxon>Pezizomycotina</taxon>
        <taxon>Eurotiomycetes</taxon>
        <taxon>Eurotiomycetidae</taxon>
        <taxon>Eurotiales</taxon>
        <taxon>Aspergillaceae</taxon>
        <taxon>Aspergillus</taxon>
        <taxon>Aspergillus subgen. Circumdati</taxon>
    </lineage>
</organism>
<name>A0A319CCM6_9EURO</name>
<dbReference type="RefSeq" id="XP_025493575.1">
    <property type="nucleotide sequence ID" value="XM_025639216.1"/>
</dbReference>
<evidence type="ECO:0000313" key="2">
    <source>
        <dbReference type="Proteomes" id="UP000248340"/>
    </source>
</evidence>
<sequence length="96" mass="10764">MVASHVPAKRNLTATRPEYPAALSSTSRLSLRFQGGPFRGEELAAFETHPLRDEMVALRLWDDAGKIPGIVDSTPRAGEYLAMIVEHSKEKQRRLY</sequence>
<dbReference type="Gene3D" id="1.10.3210.10">
    <property type="entry name" value="Hypothetical protein af1432"/>
    <property type="match status" value="1"/>
</dbReference>
<evidence type="ECO:0000313" key="1">
    <source>
        <dbReference type="EMBL" id="PYH83375.1"/>
    </source>
</evidence>
<proteinExistence type="predicted"/>
<dbReference type="VEuPathDB" id="FungiDB:BO82DRAFT_400764"/>
<dbReference type="OrthoDB" id="445007at2759"/>
<accession>A0A319CCM6</accession>
<dbReference type="GeneID" id="37141958"/>
<gene>
    <name evidence="1" type="ORF">BO82DRAFT_400764</name>
</gene>
<keyword evidence="2" id="KW-1185">Reference proteome</keyword>